<accession>A0A0F9UTH1</accession>
<name>A0A0F9UTH1_9ZZZZ</name>
<evidence type="ECO:0000313" key="1">
    <source>
        <dbReference type="EMBL" id="KKN95009.1"/>
    </source>
</evidence>
<dbReference type="EMBL" id="LAZR01000074">
    <property type="protein sequence ID" value="KKN95009.1"/>
    <property type="molecule type" value="Genomic_DNA"/>
</dbReference>
<gene>
    <name evidence="1" type="ORF">LCGC14_0183360</name>
</gene>
<proteinExistence type="predicted"/>
<reference evidence="1" key="1">
    <citation type="journal article" date="2015" name="Nature">
        <title>Complex archaea that bridge the gap between prokaryotes and eukaryotes.</title>
        <authorList>
            <person name="Spang A."/>
            <person name="Saw J.H."/>
            <person name="Jorgensen S.L."/>
            <person name="Zaremba-Niedzwiedzka K."/>
            <person name="Martijn J."/>
            <person name="Lind A.E."/>
            <person name="van Eijk R."/>
            <person name="Schleper C."/>
            <person name="Guy L."/>
            <person name="Ettema T.J."/>
        </authorList>
    </citation>
    <scope>NUCLEOTIDE SEQUENCE</scope>
</reference>
<organism evidence="1">
    <name type="scientific">marine sediment metagenome</name>
    <dbReference type="NCBI Taxonomy" id="412755"/>
    <lineage>
        <taxon>unclassified sequences</taxon>
        <taxon>metagenomes</taxon>
        <taxon>ecological metagenomes</taxon>
    </lineage>
</organism>
<dbReference type="Pfam" id="PF09932">
    <property type="entry name" value="DUF2164"/>
    <property type="match status" value="1"/>
</dbReference>
<dbReference type="InterPro" id="IPR018680">
    <property type="entry name" value="DUF2164"/>
</dbReference>
<evidence type="ECO:0008006" key="2">
    <source>
        <dbReference type="Google" id="ProtNLM"/>
    </source>
</evidence>
<comment type="caution">
    <text evidence="1">The sequence shown here is derived from an EMBL/GenBank/DDBJ whole genome shotgun (WGS) entry which is preliminary data.</text>
</comment>
<sequence length="81" mass="9491">MKDIEFSRDQKDRMVSKIKTYFSAELQHDIGGFEAEFLIDFFARELGPCFYNRGLFDAQQVFNEKVEEAGYVIQELEQPEG</sequence>
<protein>
    <recommendedName>
        <fullName evidence="2">DUF2164 domain-containing protein</fullName>
    </recommendedName>
</protein>
<dbReference type="AlphaFoldDB" id="A0A0F9UTH1"/>